<dbReference type="InterPro" id="IPR010920">
    <property type="entry name" value="LSM_dom_sf"/>
</dbReference>
<evidence type="ECO:0000256" key="7">
    <source>
        <dbReference type="SAM" id="MobiDB-lite"/>
    </source>
</evidence>
<dbReference type="Gene3D" id="1.10.287.1260">
    <property type="match status" value="1"/>
</dbReference>
<evidence type="ECO:0000256" key="1">
    <source>
        <dbReference type="ARBA" id="ARBA00004651"/>
    </source>
</evidence>
<evidence type="ECO:0000259" key="10">
    <source>
        <dbReference type="Pfam" id="PF21082"/>
    </source>
</evidence>
<feature type="region of interest" description="Disordered" evidence="7">
    <location>
        <begin position="423"/>
        <end position="461"/>
    </location>
</feature>
<dbReference type="GO" id="GO:0008381">
    <property type="term" value="F:mechanosensitive monoatomic ion channel activity"/>
    <property type="evidence" value="ECO:0007669"/>
    <property type="project" value="UniProtKB-ARBA"/>
</dbReference>
<dbReference type="EMBL" id="MASR01000001">
    <property type="protein sequence ID" value="OFE13837.1"/>
    <property type="molecule type" value="Genomic_DNA"/>
</dbReference>
<protein>
    <submittedName>
        <fullName evidence="12">Mechanosensitive ion channel protein MscS</fullName>
    </submittedName>
</protein>
<keyword evidence="4 8" id="KW-0812">Transmembrane</keyword>
<evidence type="ECO:0000259" key="9">
    <source>
        <dbReference type="Pfam" id="PF00924"/>
    </source>
</evidence>
<comment type="caution">
    <text evidence="12">The sequence shown here is derived from an EMBL/GenBank/DDBJ whole genome shotgun (WGS) entry which is preliminary data.</text>
</comment>
<feature type="transmembrane region" description="Helical" evidence="8">
    <location>
        <begin position="174"/>
        <end position="192"/>
    </location>
</feature>
<evidence type="ECO:0000256" key="8">
    <source>
        <dbReference type="SAM" id="Phobius"/>
    </source>
</evidence>
<dbReference type="SUPFAM" id="SSF82861">
    <property type="entry name" value="Mechanosensitive channel protein MscS (YggB), transmembrane region"/>
    <property type="match status" value="1"/>
</dbReference>
<keyword evidence="13" id="KW-1185">Reference proteome</keyword>
<feature type="transmembrane region" description="Helical" evidence="8">
    <location>
        <begin position="96"/>
        <end position="114"/>
    </location>
</feature>
<dbReference type="InterPro" id="IPR023408">
    <property type="entry name" value="MscS_beta-dom_sf"/>
</dbReference>
<evidence type="ECO:0000256" key="6">
    <source>
        <dbReference type="ARBA" id="ARBA00023136"/>
    </source>
</evidence>
<keyword evidence="3" id="KW-1003">Cell membrane</keyword>
<dbReference type="Proteomes" id="UP000175669">
    <property type="component" value="Unassembled WGS sequence"/>
</dbReference>
<feature type="transmembrane region" description="Helical" evidence="8">
    <location>
        <begin position="238"/>
        <end position="267"/>
    </location>
</feature>
<evidence type="ECO:0000256" key="4">
    <source>
        <dbReference type="ARBA" id="ARBA00022692"/>
    </source>
</evidence>
<name>A0A1E8CNM1_9GAMM</name>
<evidence type="ECO:0000313" key="13">
    <source>
        <dbReference type="Proteomes" id="UP000175669"/>
    </source>
</evidence>
<dbReference type="GO" id="GO:0005886">
    <property type="term" value="C:plasma membrane"/>
    <property type="evidence" value="ECO:0007669"/>
    <property type="project" value="UniProtKB-SubCell"/>
</dbReference>
<gene>
    <name evidence="12" type="ORF">PHACT_01045</name>
</gene>
<comment type="subcellular location">
    <subcellularLocation>
        <location evidence="1">Cell membrane</location>
        <topology evidence="1">Multi-pass membrane protein</topology>
    </subcellularLocation>
</comment>
<feature type="transmembrane region" description="Helical" evidence="8">
    <location>
        <begin position="213"/>
        <end position="232"/>
    </location>
</feature>
<reference evidence="13" key="1">
    <citation type="submission" date="2016-07" db="EMBL/GenBank/DDBJ databases">
        <authorList>
            <person name="Florea S."/>
            <person name="Webb J.S."/>
            <person name="Jaromczyk J."/>
            <person name="Schardl C.L."/>
        </authorList>
    </citation>
    <scope>NUCLEOTIDE SEQUENCE [LARGE SCALE GENOMIC DNA]</scope>
    <source>
        <strain evidence="13">KCTC 42131</strain>
    </source>
</reference>
<dbReference type="Pfam" id="PF00924">
    <property type="entry name" value="MS_channel_2nd"/>
    <property type="match status" value="1"/>
</dbReference>
<organism evidence="12 13">
    <name type="scientific">Pseudohongiella acticola</name>
    <dbReference type="NCBI Taxonomy" id="1524254"/>
    <lineage>
        <taxon>Bacteria</taxon>
        <taxon>Pseudomonadati</taxon>
        <taxon>Pseudomonadota</taxon>
        <taxon>Gammaproteobacteria</taxon>
        <taxon>Pseudomonadales</taxon>
        <taxon>Pseudohongiellaceae</taxon>
        <taxon>Pseudohongiella</taxon>
    </lineage>
</organism>
<dbReference type="SUPFAM" id="SSF50182">
    <property type="entry name" value="Sm-like ribonucleoproteins"/>
    <property type="match status" value="1"/>
</dbReference>
<dbReference type="OrthoDB" id="9799209at2"/>
<keyword evidence="5 8" id="KW-1133">Transmembrane helix</keyword>
<dbReference type="InterPro" id="IPR052702">
    <property type="entry name" value="MscS-like_channel"/>
</dbReference>
<feature type="domain" description="Mechanosensitive ion channel MscS" evidence="9">
    <location>
        <begin position="255"/>
        <end position="320"/>
    </location>
</feature>
<dbReference type="SUPFAM" id="SSF82689">
    <property type="entry name" value="Mechanosensitive channel protein MscS (YggB), C-terminal domain"/>
    <property type="match status" value="1"/>
</dbReference>
<feature type="transmembrane region" description="Helical" evidence="8">
    <location>
        <begin position="130"/>
        <end position="154"/>
    </location>
</feature>
<keyword evidence="6 8" id="KW-0472">Membrane</keyword>
<dbReference type="InterPro" id="IPR011066">
    <property type="entry name" value="MscS_channel_C_sf"/>
</dbReference>
<evidence type="ECO:0000259" key="11">
    <source>
        <dbReference type="Pfam" id="PF21088"/>
    </source>
</evidence>
<dbReference type="PANTHER" id="PTHR30347">
    <property type="entry name" value="POTASSIUM CHANNEL RELATED"/>
    <property type="match status" value="1"/>
</dbReference>
<dbReference type="Pfam" id="PF21088">
    <property type="entry name" value="MS_channel_1st"/>
    <property type="match status" value="1"/>
</dbReference>
<dbReference type="Gene3D" id="3.30.70.100">
    <property type="match status" value="1"/>
</dbReference>
<proteinExistence type="inferred from homology"/>
<dbReference type="InterPro" id="IPR049142">
    <property type="entry name" value="MS_channel_1st"/>
</dbReference>
<dbReference type="Gene3D" id="2.30.30.60">
    <property type="match status" value="1"/>
</dbReference>
<feature type="compositionally biased region" description="Basic and acidic residues" evidence="7">
    <location>
        <begin position="424"/>
        <end position="438"/>
    </location>
</feature>
<feature type="transmembrane region" description="Helical" evidence="8">
    <location>
        <begin position="63"/>
        <end position="84"/>
    </location>
</feature>
<evidence type="ECO:0000256" key="3">
    <source>
        <dbReference type="ARBA" id="ARBA00022475"/>
    </source>
</evidence>
<dbReference type="PANTHER" id="PTHR30347:SF1">
    <property type="entry name" value="MECHANOSENSITIVE CHANNEL MSCK"/>
    <property type="match status" value="1"/>
</dbReference>
<dbReference type="InterPro" id="IPR049278">
    <property type="entry name" value="MS_channel_C"/>
</dbReference>
<feature type="domain" description="Mechanosensitive ion channel MscS C-terminal" evidence="10">
    <location>
        <begin position="328"/>
        <end position="412"/>
    </location>
</feature>
<feature type="transmembrane region" description="Helical" evidence="8">
    <location>
        <begin position="21"/>
        <end position="42"/>
    </location>
</feature>
<evidence type="ECO:0000256" key="2">
    <source>
        <dbReference type="ARBA" id="ARBA00008017"/>
    </source>
</evidence>
<dbReference type="InterPro" id="IPR006685">
    <property type="entry name" value="MscS_channel_2nd"/>
</dbReference>
<comment type="similarity">
    <text evidence="2">Belongs to the MscS (TC 1.A.23) family.</text>
</comment>
<evidence type="ECO:0000256" key="5">
    <source>
        <dbReference type="ARBA" id="ARBA00022989"/>
    </source>
</evidence>
<dbReference type="Pfam" id="PF21082">
    <property type="entry name" value="MS_channel_3rd"/>
    <property type="match status" value="1"/>
</dbReference>
<dbReference type="STRING" id="1524254.PHACT_01045"/>
<feature type="domain" description="Mechanosensitive ion channel transmembrane helices 2/3" evidence="11">
    <location>
        <begin position="212"/>
        <end position="253"/>
    </location>
</feature>
<accession>A0A1E8CNM1</accession>
<dbReference type="InterPro" id="IPR011014">
    <property type="entry name" value="MscS_channel_TM-2"/>
</dbReference>
<evidence type="ECO:0000313" key="12">
    <source>
        <dbReference type="EMBL" id="OFE13837.1"/>
    </source>
</evidence>
<sequence>MLAWLQERSQQVIAALQNPEYWWQFLVLCAAVALSALVNSRLQSVLEQNNTRSTGLRHIAVRAAQRIVWPLTALVFILIAIGILENYGLPTAILNLVSPILAALALIRLCVYILRKSFASNPIMRSSENALVLLVWSVVIMHLLGWLPGVLSLLDNMALTVGETRISVLSTVQLLFIVALAFILAVWIADLINRQVARVPGITPSMQVGVSKLSRFLLLTLAFLLALNAVGINLSSLAIFGGALGVGLGFGLQSIASNFISGFILVLDRSIKPGDIITVGTKFGWVQELNARYIVVRNREGVDTLIPNENLITSQVINWSYADPNVRVTVPVQISYDNDPEEAMALMLECAFASSRVLEDPPPTVRLTEFADSGIALEVRVWINDPNNGFTPVRSDINVAIWRAFKKANITIPYPQQDVYIKSMPDRPGTKPASDKTKASVAADIVSQTDAADPAPPTSER</sequence>
<dbReference type="AlphaFoldDB" id="A0A1E8CNM1"/>